<feature type="transmembrane region" description="Helical" evidence="12">
    <location>
        <begin position="12"/>
        <end position="36"/>
    </location>
</feature>
<feature type="transmembrane region" description="Helical" evidence="12">
    <location>
        <begin position="241"/>
        <end position="262"/>
    </location>
</feature>
<dbReference type="GO" id="GO:0015293">
    <property type="term" value="F:symporter activity"/>
    <property type="evidence" value="ECO:0007669"/>
    <property type="project" value="TreeGrafter"/>
</dbReference>
<feature type="transmembrane region" description="Helical" evidence="12">
    <location>
        <begin position="57"/>
        <end position="75"/>
    </location>
</feature>
<gene>
    <name evidence="14 15" type="primary">LOC110989240</name>
</gene>
<dbReference type="GO" id="GO:0006814">
    <property type="term" value="P:sodium ion transport"/>
    <property type="evidence" value="ECO:0007669"/>
    <property type="project" value="UniProtKB-KW"/>
</dbReference>
<feature type="transmembrane region" description="Helical" evidence="12">
    <location>
        <begin position="283"/>
        <end position="308"/>
    </location>
</feature>
<keyword evidence="6 12" id="KW-1133">Transmembrane helix</keyword>
<keyword evidence="8" id="KW-0406">Ion transport</keyword>
<dbReference type="PANTHER" id="PTHR42985">
    <property type="entry name" value="SODIUM-COUPLED MONOCARBOXYLATE TRANSPORTER"/>
    <property type="match status" value="1"/>
</dbReference>
<feature type="transmembrane region" description="Helical" evidence="12">
    <location>
        <begin position="87"/>
        <end position="111"/>
    </location>
</feature>
<keyword evidence="5 12" id="KW-0812">Transmembrane</keyword>
<evidence type="ECO:0000256" key="3">
    <source>
        <dbReference type="ARBA" id="ARBA00022448"/>
    </source>
</evidence>
<dbReference type="OrthoDB" id="6132759at2759"/>
<comment type="similarity">
    <text evidence="2 11">Belongs to the sodium:solute symporter (SSF) (TC 2.A.21) family.</text>
</comment>
<keyword evidence="13" id="KW-1185">Reference proteome</keyword>
<evidence type="ECO:0000256" key="4">
    <source>
        <dbReference type="ARBA" id="ARBA00022475"/>
    </source>
</evidence>
<dbReference type="NCBIfam" id="TIGR00813">
    <property type="entry name" value="sss"/>
    <property type="match status" value="1"/>
</dbReference>
<dbReference type="Pfam" id="PF00474">
    <property type="entry name" value="SSF"/>
    <property type="match status" value="1"/>
</dbReference>
<evidence type="ECO:0000256" key="5">
    <source>
        <dbReference type="ARBA" id="ARBA00022692"/>
    </source>
</evidence>
<reference evidence="14 15" key="1">
    <citation type="submission" date="2025-04" db="UniProtKB">
        <authorList>
            <consortium name="RefSeq"/>
        </authorList>
    </citation>
    <scope>IDENTIFICATION</scope>
</reference>
<feature type="transmembrane region" description="Helical" evidence="12">
    <location>
        <begin position="384"/>
        <end position="407"/>
    </location>
</feature>
<feature type="transmembrane region" description="Helical" evidence="12">
    <location>
        <begin position="164"/>
        <end position="185"/>
    </location>
</feature>
<name>A0A8B7ZUS7_ACAPL</name>
<dbReference type="Gene3D" id="1.20.1730.10">
    <property type="entry name" value="Sodium/glucose cotransporter"/>
    <property type="match status" value="1"/>
</dbReference>
<dbReference type="RefSeq" id="XP_022109169.1">
    <property type="nucleotide sequence ID" value="XM_022253477.1"/>
</dbReference>
<evidence type="ECO:0000256" key="2">
    <source>
        <dbReference type="ARBA" id="ARBA00006434"/>
    </source>
</evidence>
<evidence type="ECO:0000313" key="15">
    <source>
        <dbReference type="RefSeq" id="XP_022109170.1"/>
    </source>
</evidence>
<feature type="transmembrane region" description="Helical" evidence="12">
    <location>
        <begin position="413"/>
        <end position="435"/>
    </location>
</feature>
<evidence type="ECO:0000313" key="14">
    <source>
        <dbReference type="RefSeq" id="XP_022109169.1"/>
    </source>
</evidence>
<evidence type="ECO:0000256" key="7">
    <source>
        <dbReference type="ARBA" id="ARBA00023053"/>
    </source>
</evidence>
<protein>
    <submittedName>
        <fullName evidence="14 15">Sodium-coupled monocarboxylate transporter 1-like</fullName>
    </submittedName>
</protein>
<comment type="subcellular location">
    <subcellularLocation>
        <location evidence="1">Cell membrane</location>
        <topology evidence="1">Multi-pass membrane protein</topology>
    </subcellularLocation>
</comment>
<feature type="transmembrane region" description="Helical" evidence="12">
    <location>
        <begin position="197"/>
        <end position="221"/>
    </location>
</feature>
<feature type="transmembrane region" description="Helical" evidence="12">
    <location>
        <begin position="528"/>
        <end position="549"/>
    </location>
</feature>
<evidence type="ECO:0000256" key="8">
    <source>
        <dbReference type="ARBA" id="ARBA00023065"/>
    </source>
</evidence>
<feature type="transmembrane region" description="Helical" evidence="12">
    <location>
        <begin position="132"/>
        <end position="152"/>
    </location>
</feature>
<proteinExistence type="inferred from homology"/>
<keyword evidence="4" id="KW-1003">Cell membrane</keyword>
<dbReference type="InterPro" id="IPR001734">
    <property type="entry name" value="Na/solute_symporter"/>
</dbReference>
<organism evidence="13 14">
    <name type="scientific">Acanthaster planci</name>
    <name type="common">Crown-of-thorns starfish</name>
    <dbReference type="NCBI Taxonomy" id="133434"/>
    <lineage>
        <taxon>Eukaryota</taxon>
        <taxon>Metazoa</taxon>
        <taxon>Echinodermata</taxon>
        <taxon>Eleutherozoa</taxon>
        <taxon>Asterozoa</taxon>
        <taxon>Asteroidea</taxon>
        <taxon>Valvatacea</taxon>
        <taxon>Valvatida</taxon>
        <taxon>Acanthasteridae</taxon>
        <taxon>Acanthaster</taxon>
    </lineage>
</organism>
<dbReference type="InterPro" id="IPR038377">
    <property type="entry name" value="Na/Glc_symporter_sf"/>
</dbReference>
<evidence type="ECO:0000256" key="11">
    <source>
        <dbReference type="RuleBase" id="RU362091"/>
    </source>
</evidence>
<accession>A0A8B7ZUS7</accession>
<dbReference type="AlphaFoldDB" id="A0A8B7ZUS7"/>
<dbReference type="RefSeq" id="XP_022109170.1">
    <property type="nucleotide sequence ID" value="XM_022253478.1"/>
</dbReference>
<keyword evidence="7" id="KW-0915">Sodium</keyword>
<evidence type="ECO:0000256" key="6">
    <source>
        <dbReference type="ARBA" id="ARBA00022989"/>
    </source>
</evidence>
<dbReference type="InterPro" id="IPR051163">
    <property type="entry name" value="Sodium:Solute_Symporter_SSF"/>
</dbReference>
<dbReference type="KEGG" id="aplc:110989240"/>
<dbReference type="PROSITE" id="PS50283">
    <property type="entry name" value="NA_SOLUT_SYMP_3"/>
    <property type="match status" value="1"/>
</dbReference>
<evidence type="ECO:0000256" key="12">
    <source>
        <dbReference type="SAM" id="Phobius"/>
    </source>
</evidence>
<evidence type="ECO:0000313" key="13">
    <source>
        <dbReference type="Proteomes" id="UP000694845"/>
    </source>
</evidence>
<keyword evidence="9 12" id="KW-0472">Membrane</keyword>
<evidence type="ECO:0000256" key="10">
    <source>
        <dbReference type="ARBA" id="ARBA00023201"/>
    </source>
</evidence>
<keyword evidence="10" id="KW-0739">Sodium transport</keyword>
<evidence type="ECO:0000256" key="1">
    <source>
        <dbReference type="ARBA" id="ARBA00004651"/>
    </source>
</evidence>
<feature type="transmembrane region" description="Helical" evidence="12">
    <location>
        <begin position="328"/>
        <end position="353"/>
    </location>
</feature>
<dbReference type="PANTHER" id="PTHR42985:SF2">
    <property type="entry name" value="SODIUM-DEPENDENT MULTIVITAMIN TRANSPORTER"/>
    <property type="match status" value="1"/>
</dbReference>
<dbReference type="CDD" id="cd11492">
    <property type="entry name" value="SLC5sbd_NIS-SMVT"/>
    <property type="match status" value="1"/>
</dbReference>
<sequence>MANMPESTPSGVFSVVDYAVFSAILLVSAVIGLYHACTGGHQRTTQEIFVGDRQMKFLPVGFSLLASWMSAVTLLGTPSECYSHGTMFWLISGSYIFVTLIAAHLYIPVFYRLGLTSVYEYLQLRFSHAAKLIGALAFIFHMIVYMSVVLYAPALAINAVTGFSIWKSILTVGLVCIFYTTLGGIKAVVWTDVFQTLVMFAGLLAVIIQGSIVFGGFQNIWQINQEGGRIVFNEFGFDPTIRHSLWSLVIGGTFTFLGNYGCNQLSVQRYLSCPSERDAKRVLYVNCPLLFIILSLTMMCGLVMYAMYGKCDPILAEYIGRADQLLPYYVVNELGFFSGLAGLFIGCIFSGSLSTVSSGMNSLAAVTLEDVLPKKRFSEKTAALVSKFLACTYGLLCVGLAYLAGYMGPVLEVALKLMGIIGGPLLGLFTLGLFFPCANNKGALVGVFTSFAISTWIAIGAFLYPTPRPGLLTTLDDCVLSNVTYTAFPDDNSTYMEGTSLSSLLSSTAEAPKATTHPVLASLYSVSYLWYSVISMLAVLIVGLITSLITGGNKDVDPSLLSPVVNCLCSCSFRRSGHKLQRLEDLDMMDVDTGSYWKRTPVNMDTHL</sequence>
<dbReference type="Proteomes" id="UP000694845">
    <property type="component" value="Unplaced"/>
</dbReference>
<keyword evidence="3" id="KW-0813">Transport</keyword>
<feature type="transmembrane region" description="Helical" evidence="12">
    <location>
        <begin position="442"/>
        <end position="464"/>
    </location>
</feature>
<dbReference type="OMA" id="CKTVRIC"/>
<dbReference type="GeneID" id="110989240"/>
<evidence type="ECO:0000256" key="9">
    <source>
        <dbReference type="ARBA" id="ARBA00023136"/>
    </source>
</evidence>
<dbReference type="GO" id="GO:0005886">
    <property type="term" value="C:plasma membrane"/>
    <property type="evidence" value="ECO:0007669"/>
    <property type="project" value="UniProtKB-SubCell"/>
</dbReference>